<dbReference type="EMBL" id="MDYL01000002">
    <property type="protein sequence ID" value="OQD77845.1"/>
    <property type="molecule type" value="Genomic_DNA"/>
</dbReference>
<dbReference type="AlphaFoldDB" id="A0A1V6PLE6"/>
<name>A0A1V6PLE6_PENDC</name>
<evidence type="ECO:0000313" key="2">
    <source>
        <dbReference type="EMBL" id="OQD77845.1"/>
    </source>
</evidence>
<sequence length="697" mass="76397">MEQCELPSFQPESIADDDLGLTLSPGSQSQLPELWLQDENAFDFDIDIGPDFDPFTDFGQLVPQLDESNKRTHDGLDDLFEEECIPPESKKQKTGEQQLSPAVAEVLNIETTNEASILPHAAPDSCATPSASSAVQQKFCLGQQDIAYHASVEAMLHKPDSKHVSPYGSVGYRPSAPGLHSMRSVTEASHETLQYRLSSSRRRIDVLTAERNRYRDALLKYTSIDPKTGRLGIHVQEAEMATLRRVCTTQQQRAKSFKTEIEEWKGKFVKLAQTHNSLIRDFQQCTSGAAKPNASNEWENRYNQSSHAYNDLLSTCAQLNPSIQVEPVEQLRQSGQRPQLNSPCDQMEPIVQHSAPLNTNISYPSPPTSTSPILLEDLTPRPPLNPSIHSSAASPIVLDDLTPQQPSNSPIHSSTSSTLVEDLTPRPPPNSPILSSTPASLNMNNNTVLAIGLAHGPTAATAPPMNSAANFCHSHAVSPKEAEVIDLIDLTTDDPDAEKVSTQGITPVQNADSPLTKFRREFRKKDLKWLHQVNDHDAVDDVFNNLNPDRKNQVYKKGLGLCYNLVETQKHIRRNLGGPFNDPTNDLLVSASAALQEHVAVKSAAVRSAVRSAARSAAKSAAQSAAKSTNKTTMKTITKTTNKVTTKTVTKTTTIPECHAPAAIAAAYNPTDDEFGRMIEDDMLQEMMDREADEALV</sequence>
<feature type="region of interest" description="Disordered" evidence="1">
    <location>
        <begin position="1"/>
        <end position="27"/>
    </location>
</feature>
<feature type="compositionally biased region" description="Low complexity" evidence="1">
    <location>
        <begin position="406"/>
        <end position="418"/>
    </location>
</feature>
<dbReference type="OrthoDB" id="4366200at2759"/>
<accession>A0A1V6PLE6</accession>
<evidence type="ECO:0000256" key="1">
    <source>
        <dbReference type="SAM" id="MobiDB-lite"/>
    </source>
</evidence>
<protein>
    <submittedName>
        <fullName evidence="2">Uncharacterized protein</fullName>
    </submittedName>
</protein>
<proteinExistence type="predicted"/>
<dbReference type="Proteomes" id="UP000191522">
    <property type="component" value="Unassembled WGS sequence"/>
</dbReference>
<keyword evidence="3" id="KW-1185">Reference proteome</keyword>
<organism evidence="2 3">
    <name type="scientific">Penicillium decumbens</name>
    <dbReference type="NCBI Taxonomy" id="69771"/>
    <lineage>
        <taxon>Eukaryota</taxon>
        <taxon>Fungi</taxon>
        <taxon>Dikarya</taxon>
        <taxon>Ascomycota</taxon>
        <taxon>Pezizomycotina</taxon>
        <taxon>Eurotiomycetes</taxon>
        <taxon>Eurotiomycetidae</taxon>
        <taxon>Eurotiales</taxon>
        <taxon>Aspergillaceae</taxon>
        <taxon>Penicillium</taxon>
    </lineage>
</organism>
<feature type="region of interest" description="Disordered" evidence="1">
    <location>
        <begin position="356"/>
        <end position="440"/>
    </location>
</feature>
<evidence type="ECO:0000313" key="3">
    <source>
        <dbReference type="Proteomes" id="UP000191522"/>
    </source>
</evidence>
<comment type="caution">
    <text evidence="2">The sequence shown here is derived from an EMBL/GenBank/DDBJ whole genome shotgun (WGS) entry which is preliminary data.</text>
</comment>
<reference evidence="3" key="1">
    <citation type="journal article" date="2017" name="Nat. Microbiol.">
        <title>Global analysis of biosynthetic gene clusters reveals vast potential of secondary metabolite production in Penicillium species.</title>
        <authorList>
            <person name="Nielsen J.C."/>
            <person name="Grijseels S."/>
            <person name="Prigent S."/>
            <person name="Ji B."/>
            <person name="Dainat J."/>
            <person name="Nielsen K.F."/>
            <person name="Frisvad J.C."/>
            <person name="Workman M."/>
            <person name="Nielsen J."/>
        </authorList>
    </citation>
    <scope>NUCLEOTIDE SEQUENCE [LARGE SCALE GENOMIC DNA]</scope>
    <source>
        <strain evidence="3">IBT 11843</strain>
    </source>
</reference>
<gene>
    <name evidence="2" type="ORF">PENDEC_c002G01695</name>
</gene>